<dbReference type="GO" id="GO:0000184">
    <property type="term" value="P:nuclear-transcribed mRNA catabolic process, nonsense-mediated decay"/>
    <property type="evidence" value="ECO:0007669"/>
    <property type="project" value="UniProtKB-KW"/>
</dbReference>
<dbReference type="GO" id="GO:0016242">
    <property type="term" value="P:negative regulation of macroautophagy"/>
    <property type="evidence" value="ECO:0007669"/>
    <property type="project" value="TreeGrafter"/>
</dbReference>
<dbReference type="InterPro" id="IPR003152">
    <property type="entry name" value="FATC_dom"/>
</dbReference>
<dbReference type="PROSITE" id="PS00916">
    <property type="entry name" value="PI3_4_KINASE_2"/>
    <property type="match status" value="1"/>
</dbReference>
<feature type="domain" description="PI3K/PI4K catalytic" evidence="12">
    <location>
        <begin position="1978"/>
        <end position="2322"/>
    </location>
</feature>
<accession>A0AAD4JJ25</accession>
<name>A0AAD4JJ25_PERFH</name>
<dbReference type="PANTHER" id="PTHR11139">
    <property type="entry name" value="ATAXIA TELANGIECTASIA MUTATED ATM -RELATED"/>
    <property type="match status" value="1"/>
</dbReference>
<protein>
    <recommendedName>
        <fullName evidence="2">non-specific serine/threonine protein kinase</fullName>
        <ecNumber evidence="2">2.7.11.1</ecNumber>
    </recommendedName>
</protein>
<feature type="compositionally biased region" description="Low complexity" evidence="11">
    <location>
        <begin position="26"/>
        <end position="43"/>
    </location>
</feature>
<evidence type="ECO:0000256" key="2">
    <source>
        <dbReference type="ARBA" id="ARBA00012513"/>
    </source>
</evidence>
<gene>
    <name evidence="14" type="ORF">C2S53_004577</name>
</gene>
<evidence type="ECO:0000256" key="8">
    <source>
        <dbReference type="ARBA" id="ARBA00023161"/>
    </source>
</evidence>
<evidence type="ECO:0000256" key="1">
    <source>
        <dbReference type="ARBA" id="ARBA00011031"/>
    </source>
</evidence>
<evidence type="ECO:0000256" key="10">
    <source>
        <dbReference type="ARBA" id="ARBA00048679"/>
    </source>
</evidence>
<dbReference type="PANTHER" id="PTHR11139:SF119">
    <property type="entry name" value="SERINE_THREONINE-PROTEIN KINASE SMG1"/>
    <property type="match status" value="1"/>
</dbReference>
<feature type="domain" description="FATC" evidence="13">
    <location>
        <begin position="3672"/>
        <end position="3704"/>
    </location>
</feature>
<dbReference type="GO" id="GO:0031929">
    <property type="term" value="P:TOR signaling"/>
    <property type="evidence" value="ECO:0007669"/>
    <property type="project" value="TreeGrafter"/>
</dbReference>
<dbReference type="Proteomes" id="UP001190926">
    <property type="component" value="Unassembled WGS sequence"/>
</dbReference>
<dbReference type="EC" id="2.7.11.1" evidence="2"/>
<evidence type="ECO:0000256" key="11">
    <source>
        <dbReference type="SAM" id="MobiDB-lite"/>
    </source>
</evidence>
<dbReference type="Gene3D" id="3.30.1010.10">
    <property type="entry name" value="Phosphatidylinositol 3-kinase Catalytic Subunit, Chain A, domain 4"/>
    <property type="match status" value="1"/>
</dbReference>
<feature type="compositionally biased region" description="Low complexity" evidence="11">
    <location>
        <begin position="3553"/>
        <end position="3564"/>
    </location>
</feature>
<dbReference type="SUPFAM" id="SSF56112">
    <property type="entry name" value="Protein kinase-like (PK-like)"/>
    <property type="match status" value="1"/>
</dbReference>
<dbReference type="Gene3D" id="1.10.1070.11">
    <property type="entry name" value="Phosphatidylinositol 3-/4-kinase, catalytic domain"/>
    <property type="match status" value="1"/>
</dbReference>
<evidence type="ECO:0000256" key="7">
    <source>
        <dbReference type="ARBA" id="ARBA00022840"/>
    </source>
</evidence>
<proteinExistence type="inferred from homology"/>
<dbReference type="GO" id="GO:0005524">
    <property type="term" value="F:ATP binding"/>
    <property type="evidence" value="ECO:0007669"/>
    <property type="project" value="UniProtKB-KW"/>
</dbReference>
<dbReference type="InterPro" id="IPR036940">
    <property type="entry name" value="PI3/4_kinase_cat_sf"/>
</dbReference>
<feature type="region of interest" description="Disordered" evidence="11">
    <location>
        <begin position="3512"/>
        <end position="3532"/>
    </location>
</feature>
<comment type="catalytic activity">
    <reaction evidence="9">
        <text>L-threonyl-[protein] + ATP = O-phospho-L-threonyl-[protein] + ADP + H(+)</text>
        <dbReference type="Rhea" id="RHEA:46608"/>
        <dbReference type="Rhea" id="RHEA-COMP:11060"/>
        <dbReference type="Rhea" id="RHEA-COMP:11605"/>
        <dbReference type="ChEBI" id="CHEBI:15378"/>
        <dbReference type="ChEBI" id="CHEBI:30013"/>
        <dbReference type="ChEBI" id="CHEBI:30616"/>
        <dbReference type="ChEBI" id="CHEBI:61977"/>
        <dbReference type="ChEBI" id="CHEBI:456216"/>
        <dbReference type="EC" id="2.7.11.1"/>
    </reaction>
</comment>
<evidence type="ECO:0000313" key="14">
    <source>
        <dbReference type="EMBL" id="KAH6834214.1"/>
    </source>
</evidence>
<dbReference type="InterPro" id="IPR018936">
    <property type="entry name" value="PI3/4_kinase_CS"/>
</dbReference>
<dbReference type="InterPro" id="IPR050517">
    <property type="entry name" value="DDR_Repair_Kinase"/>
</dbReference>
<dbReference type="EMBL" id="SDAM02000052">
    <property type="protein sequence ID" value="KAH6834214.1"/>
    <property type="molecule type" value="Genomic_DNA"/>
</dbReference>
<dbReference type="Pfam" id="PF15785">
    <property type="entry name" value="SMG1"/>
    <property type="match status" value="1"/>
</dbReference>
<dbReference type="FunFam" id="1.10.1070.11:FF:000023">
    <property type="entry name" value="serine/threonine-protein kinase SMG1 isoform X1"/>
    <property type="match status" value="1"/>
</dbReference>
<dbReference type="SUPFAM" id="SSF48371">
    <property type="entry name" value="ARM repeat"/>
    <property type="match status" value="1"/>
</dbReference>
<dbReference type="SMART" id="SM00146">
    <property type="entry name" value="PI3Kc"/>
    <property type="match status" value="1"/>
</dbReference>
<keyword evidence="4" id="KW-0808">Transferase</keyword>
<evidence type="ECO:0000256" key="9">
    <source>
        <dbReference type="ARBA" id="ARBA00047899"/>
    </source>
</evidence>
<dbReference type="GO" id="GO:0031931">
    <property type="term" value="C:TORC1 complex"/>
    <property type="evidence" value="ECO:0007669"/>
    <property type="project" value="TreeGrafter"/>
</dbReference>
<dbReference type="PROSITE" id="PS51190">
    <property type="entry name" value="FATC"/>
    <property type="match status" value="1"/>
</dbReference>
<evidence type="ECO:0000256" key="4">
    <source>
        <dbReference type="ARBA" id="ARBA00022679"/>
    </source>
</evidence>
<keyword evidence="7" id="KW-0067">ATP-binding</keyword>
<organism evidence="14 15">
    <name type="scientific">Perilla frutescens var. hirtella</name>
    <name type="common">Perilla citriodora</name>
    <name type="synonym">Perilla setoyensis</name>
    <dbReference type="NCBI Taxonomy" id="608512"/>
    <lineage>
        <taxon>Eukaryota</taxon>
        <taxon>Viridiplantae</taxon>
        <taxon>Streptophyta</taxon>
        <taxon>Embryophyta</taxon>
        <taxon>Tracheophyta</taxon>
        <taxon>Spermatophyta</taxon>
        <taxon>Magnoliopsida</taxon>
        <taxon>eudicotyledons</taxon>
        <taxon>Gunneridae</taxon>
        <taxon>Pentapetalae</taxon>
        <taxon>asterids</taxon>
        <taxon>lamiids</taxon>
        <taxon>Lamiales</taxon>
        <taxon>Lamiaceae</taxon>
        <taxon>Nepetoideae</taxon>
        <taxon>Elsholtzieae</taxon>
        <taxon>Perilla</taxon>
    </lineage>
</organism>
<evidence type="ECO:0000256" key="6">
    <source>
        <dbReference type="ARBA" id="ARBA00022777"/>
    </source>
</evidence>
<evidence type="ECO:0000313" key="15">
    <source>
        <dbReference type="Proteomes" id="UP001190926"/>
    </source>
</evidence>
<dbReference type="Pfam" id="PF00454">
    <property type="entry name" value="PI3_PI4_kinase"/>
    <property type="match status" value="1"/>
</dbReference>
<dbReference type="SMART" id="SM01343">
    <property type="entry name" value="FATC"/>
    <property type="match status" value="1"/>
</dbReference>
<evidence type="ECO:0000259" key="12">
    <source>
        <dbReference type="PROSITE" id="PS50290"/>
    </source>
</evidence>
<comment type="caution">
    <text evidence="14">The sequence shown here is derived from an EMBL/GenBank/DDBJ whole genome shotgun (WGS) entry which is preliminary data.</text>
</comment>
<dbReference type="InterPro" id="IPR011009">
    <property type="entry name" value="Kinase-like_dom_sf"/>
</dbReference>
<dbReference type="GO" id="GO:0005634">
    <property type="term" value="C:nucleus"/>
    <property type="evidence" value="ECO:0007669"/>
    <property type="project" value="TreeGrafter"/>
</dbReference>
<comment type="catalytic activity">
    <reaction evidence="10">
        <text>L-seryl-[protein] + ATP = O-phospho-L-seryl-[protein] + ADP + H(+)</text>
        <dbReference type="Rhea" id="RHEA:17989"/>
        <dbReference type="Rhea" id="RHEA-COMP:9863"/>
        <dbReference type="Rhea" id="RHEA-COMP:11604"/>
        <dbReference type="ChEBI" id="CHEBI:15378"/>
        <dbReference type="ChEBI" id="CHEBI:29999"/>
        <dbReference type="ChEBI" id="CHEBI:30616"/>
        <dbReference type="ChEBI" id="CHEBI:83421"/>
        <dbReference type="ChEBI" id="CHEBI:456216"/>
        <dbReference type="EC" id="2.7.11.1"/>
    </reaction>
</comment>
<evidence type="ECO:0000259" key="13">
    <source>
        <dbReference type="PROSITE" id="PS51190"/>
    </source>
</evidence>
<sequence>MQGLHHQQQQLAALLTAALPKDDSTKAAVTSSSSSSAVSVSPPSEEDESSRLAAITSLHRAILYPPNSLLVTHSASFLAQGFSQLLTDKSYSVCHAAAAAYGALCSMLSSFLISSKGRQNHELALESLHEFLNVGEVGAVERYALPILKACQELLEDERTSLSVLPRILGVLTLISLKFIRVFQPHFMDIVDLLLGWAMIPDVVESDKRVIMDSFLQFQKHWVNNMQFSLGLLSKFLGDMDLLLQDGSPGTPQQFKRLLSLLSCFCTVLKSLASGLLEIHFLEQIGEPLSQMVPLLLRCLSMVGRKFGWSKWIEDSWMCLTLLAEILGERFSTFYSLAVDVLFQSLELENANQVHTKKISSFQVHGVLKTNLQLLSLQKLGLSPLSVQKILQFDQSISQLRLHPNHLVTGSAAATYIFLLQHRKNDVVEKTIDSIFEELQLLKCRLENNSCSLDGLEMTVASRSYSKSELVVLIKFDLQVLLSCVSLGGDNSFVGQAEADACFVGRAEKLVLFLISKFDPFKFPIQSSVKLQVTLLRTLERLAAIEFMGKCSVRKQNSVMSSQDTSSGTYVEEENVRVPYPAKVLGHLRRYSNLLIRALDISSPLAVKVETLKWMHKFCENVIDIYKNVNAPFYPCQAVACWKITEVLLLSTLVAASDREPEVRYLVATVLEMLLRAKVIHPMHFPIISEAILEKLGDPEKEIKDAYLKLLSHVLPTSVYISGLCGGGAVNISQPQLSALADRSFFRWKQIFALKQLPQQFHSQQLVSILSYISQRWKVPLSSWIQRLIHTSRSKKHHPHIQAEEGENIDANGLWWDIKVDEDILDRICSVNHLAGAWWAVHEAARFCITTRLRTNLGGPTQTFAALERMLLDISHLLQLETSQNDGALNIIGSYAHLLPMRLLLEFVEALKKNVYNAYEGSMVLPSTSQTSSLFFRANKKVCEEWFSRISEPMMDAGVSIQCHDATIHYCTIRLQDISNIVASALADKSRAQVSENLQNIRGRYAGDILRIIRNLALALCKMYEPEALVGLQKWVSMVFSPLFADENQGSIDNINWRHFSWITGLVYQARGQHEKAAAHFINLLQTEESLTSMGSDGVQYAIARIIESYTAISDWKSLDSWLLELQNIRAKYAGKSYSGPLTATGNEINSIQALARFDEGDFQAAWSYLDLTPKSSNELTLDPKLALQRSEQMLLQAMLHHNERKVEKVPHELQKAKLMLEETVSVLPLDGLVEAAPLVNLLYCISAFEEGCKLGDSQGKNLPSLLSSYIQTMQFPCDQVHQDCSLWLKVLRVSQNTLPNSLVTLEFCKNLVILARKQRNLMLATRLINYLKDQALLCSNESSRDYFISSLEYENILLMRVENKHEDAYRNVWSFVHPSMVSSSPTACVSQENVLKAKACIKLSNWLLGDCLHKNLEDIVYEMQTDFNKSELSSPSKDALASCDGNQGSKTELNLIVDELVGTARKSATLLCPMMGKSWILYASWCYTQARTSVSSNGDAALRSSSFSYILAPEIQPDRFMLTEEEKLRVKEVILQLIPERSCQEESHEESADGKFLVTEGTHIENERMSLLQQIVDTIETAAGVPGEENCSHNDLSAELSSQLKKCFLSANLTAGVDKLVSLVADLVEVWWSLRRRRVSLFGQAAQAFINYLSCSSLKNSDCEITGHDVDSKYKHVSYTLRATLYVLDILVNYGVELKDSLEPALSKVPLLPWQEIAPQLFARLSSHPDEVVRKQLESLLAMLAKHSPWSLVYPTLVDANSPEKGPSEELQRILAYLKKLYPNLVHDAQLIIKELENVTVLWEELWLGTLQDLHADVMRRISLLKEEAARIAENTTLTHGQKNKINAAKYSAMMAPIVVVLERRLTSTSRKPETPHEVWFVDEYHEQIRSAVAKFKTPPVSIAALGEVWRPFEAIATSLASYQRKSSISFGEVAPQLALLSSSNAPMPGLEKQIVVSESERLLDSFHQEIVMIASFSEQLAILPTKTKPKKLIIVGSDGLKYTYLLKGREDLRLDARIMQLLQSVNGFLLSSSATRRQSLGIHYYSVTPISGRAGLIQWVDNMISIYSVFKSWQKRTQLQQISALGASTNAAVPPPVPRPSDMFYGKIMPALKEKGIRRVISRRDWPHDVKRKVLIDLMNETPKKLLHQELWCASEGFKAFSSKSKRFSGSVAAMSIVGHILGLGDRHLDNILIDFSTGDILHIDYNVCFDKGQRLKIPEIVPFRLTQTIEAALGLTGIEGSFRANCEAVLGVLRKNKDIILMLLDVFVWDPLVEWTRANFHDDAAVVGEERKGMELAVSLSLFASRVQEIHVPLQEHHDLLVSTLPAIESAMERFASVLNQYETVSSRFYRADQERLKLVQYESSAKSVVAEATSHSEKSRALFELQVHQLSQEQAIVMEKGREAATWIEQHGRILDALRSSSIPEINARAKLTGSDEVLSLAAAVIVAGVPLTVVPEPTQIQCHDIDREVSKLVAELDDGLSSAVASLQMYSLVLQRILPLNYLTTSPVHGWAQVLLSLNNLSSDITSFARRQGAELTNDGFNDRFGSAKSNYDDLCLRATKYAADIERLEEECAGLVISIGPETESKAKERILSALMNYMQHAGLTRKEESSFSEPAVHEGTSNTSFHWEIEEKKGSFLNILDAAVINLFSTVKHRIQKRLDNFGGESNTNRSSQSDLGSFFCEFEEQIENCVLVTEFLSELKYLVGLDISGTEADANSSKGSSVSIFKTSILLCKNLLGNAIEAVVPSVIQSAISSNSDVMDIFGSISQIRGSVDTALDQLIQVELERVSLIELESNYFVKVGLITEQQLVLEEAAVKGRDHLSWEEAEELASQEEACRVQLDNLHQTWHQKDLRTSSLTKREANINGALLDSELRLQSVVTTETDKEPHVLRMKALLAAIVEPFSELESVDQALLSSIGPVSHSSNRIPYLLDSINSGCSISEYIWKLPGLLHSHAFFIWKVFMVDLLLDSCVQAMATSFDQNLGFDQLVDVVKKKLRIQFQEHISKYLKDRVAPIFLTRLDREIEIMRQRTESVKDKDTIQMDYGAVRRVQLILEEYCNAHETFRAATSAASIMKRQVEELKDALLKTSLEVAQMEWMHNINSRPLDITRLVSNKFFAGDNLLPVILNTNRARLLDSMRSSVSIIARSLECLQCCEGTSVTAEGQLERAMSWACGGPNSGSAGNVQARNAGIPPEFHDHLIKRRKFLQEASKNASDIMQACISILEFEASRDGMYRTMNENSSLRTGADGGNWQQSCLSTVTKLDVAYHSFIRAEKEWKLAQNSMEAASSGLVSATNDLSIASVNSKSASGDLQTTLLAMRDSACEASVALSSYASIVGGHSALTSECGSMLEEVLAITEGLQDVHILGKEAAALHSSLMKYLSKANAVLIPLESVLSKDVAAITDAMAREKETKLEIAPIHGQAIFQSYHNRVKEALQVIKTLVPPLTSSVKGVYSVLTRLARAASLHAGNLHKALEGVGESLQVRSQDIDLLRADDVRPGSEYDTETEMFIRSDGDNDEASVGMNELALPDSEWISPPASIRSGSAESGATSAEAGLADSFGRLDVTEPISGGSGSHGKLDNSNCLSSGVVEVLESLHGKTVSDNNQETSAVKDELSILDQDKVEEELQKTSFTHTGKNAYAVSVLRRLEMKIDGLDISDNREISIPEQVDFLLRQASNIDNLCNMYEGWTPWI</sequence>
<feature type="region of interest" description="Disordered" evidence="11">
    <location>
        <begin position="26"/>
        <end position="46"/>
    </location>
</feature>
<evidence type="ECO:0000256" key="5">
    <source>
        <dbReference type="ARBA" id="ARBA00022741"/>
    </source>
</evidence>
<feature type="region of interest" description="Disordered" evidence="11">
    <location>
        <begin position="3544"/>
        <end position="3564"/>
    </location>
</feature>
<dbReference type="InterPro" id="IPR031559">
    <property type="entry name" value="SMG1"/>
</dbReference>
<dbReference type="InterPro" id="IPR039414">
    <property type="entry name" value="SMG1_PIKKc"/>
</dbReference>
<evidence type="ECO:0000256" key="3">
    <source>
        <dbReference type="ARBA" id="ARBA00022527"/>
    </source>
</evidence>
<dbReference type="CDD" id="cd05170">
    <property type="entry name" value="PIKKc_SMG1"/>
    <property type="match status" value="1"/>
</dbReference>
<dbReference type="InterPro" id="IPR000403">
    <property type="entry name" value="PI3/4_kinase_cat_dom"/>
</dbReference>
<comment type="similarity">
    <text evidence="1">Belongs to the PI3/PI4-kinase family.</text>
</comment>
<dbReference type="GO" id="GO:0005737">
    <property type="term" value="C:cytoplasm"/>
    <property type="evidence" value="ECO:0007669"/>
    <property type="project" value="TreeGrafter"/>
</dbReference>
<dbReference type="PROSITE" id="PS50290">
    <property type="entry name" value="PI3_4_KINASE_3"/>
    <property type="match status" value="1"/>
</dbReference>
<keyword evidence="15" id="KW-1185">Reference proteome</keyword>
<dbReference type="GO" id="GO:0031932">
    <property type="term" value="C:TORC2 complex"/>
    <property type="evidence" value="ECO:0007669"/>
    <property type="project" value="TreeGrafter"/>
</dbReference>
<keyword evidence="6" id="KW-0418">Kinase</keyword>
<dbReference type="FunFam" id="3.30.1010.10:FF:000029">
    <property type="entry name" value="Serine/threonine-protein kinase SMG1"/>
    <property type="match status" value="1"/>
</dbReference>
<keyword evidence="8" id="KW-0866">Nonsense-mediated mRNA decay</keyword>
<keyword evidence="5" id="KW-0547">Nucleotide-binding</keyword>
<reference evidence="14 15" key="1">
    <citation type="journal article" date="2021" name="Nat. Commun.">
        <title>Incipient diploidization of the medicinal plant Perilla within 10,000 years.</title>
        <authorList>
            <person name="Zhang Y."/>
            <person name="Shen Q."/>
            <person name="Leng L."/>
            <person name="Zhang D."/>
            <person name="Chen S."/>
            <person name="Shi Y."/>
            <person name="Ning Z."/>
            <person name="Chen S."/>
        </authorList>
    </citation>
    <scope>NUCLEOTIDE SEQUENCE [LARGE SCALE GENOMIC DNA]</scope>
    <source>
        <strain evidence="15">cv. PC099</strain>
    </source>
</reference>
<dbReference type="InterPro" id="IPR016024">
    <property type="entry name" value="ARM-type_fold"/>
</dbReference>
<dbReference type="GO" id="GO:0004674">
    <property type="term" value="F:protein serine/threonine kinase activity"/>
    <property type="evidence" value="ECO:0007669"/>
    <property type="project" value="UniProtKB-KW"/>
</dbReference>
<dbReference type="Pfam" id="PF02260">
    <property type="entry name" value="FATC"/>
    <property type="match status" value="1"/>
</dbReference>
<keyword evidence="3" id="KW-0723">Serine/threonine-protein kinase</keyword>